<dbReference type="EMBL" id="CM056743">
    <property type="protein sequence ID" value="KAJ8669910.1"/>
    <property type="molecule type" value="Genomic_DNA"/>
</dbReference>
<name>A0ACC2NFE5_9HYME</name>
<keyword evidence="2" id="KW-1185">Reference proteome</keyword>
<accession>A0ACC2NFE5</accession>
<dbReference type="Proteomes" id="UP001239111">
    <property type="component" value="Chromosome 3"/>
</dbReference>
<organism evidence="1 2">
    <name type="scientific">Eretmocerus hayati</name>
    <dbReference type="NCBI Taxonomy" id="131215"/>
    <lineage>
        <taxon>Eukaryota</taxon>
        <taxon>Metazoa</taxon>
        <taxon>Ecdysozoa</taxon>
        <taxon>Arthropoda</taxon>
        <taxon>Hexapoda</taxon>
        <taxon>Insecta</taxon>
        <taxon>Pterygota</taxon>
        <taxon>Neoptera</taxon>
        <taxon>Endopterygota</taxon>
        <taxon>Hymenoptera</taxon>
        <taxon>Apocrita</taxon>
        <taxon>Proctotrupomorpha</taxon>
        <taxon>Chalcidoidea</taxon>
        <taxon>Aphelinidae</taxon>
        <taxon>Aphelininae</taxon>
        <taxon>Eretmocerus</taxon>
    </lineage>
</organism>
<evidence type="ECO:0000313" key="1">
    <source>
        <dbReference type="EMBL" id="KAJ8669910.1"/>
    </source>
</evidence>
<reference evidence="1" key="1">
    <citation type="submission" date="2023-04" db="EMBL/GenBank/DDBJ databases">
        <title>A chromosome-level genome assembly of the parasitoid wasp Eretmocerus hayati.</title>
        <authorList>
            <person name="Zhong Y."/>
            <person name="Liu S."/>
            <person name="Liu Y."/>
        </authorList>
    </citation>
    <scope>NUCLEOTIDE SEQUENCE</scope>
    <source>
        <strain evidence="1">ZJU_SS_LIU_2023</strain>
    </source>
</reference>
<gene>
    <name evidence="1" type="ORF">QAD02_001169</name>
</gene>
<proteinExistence type="predicted"/>
<protein>
    <submittedName>
        <fullName evidence="1">Uncharacterized protein</fullName>
    </submittedName>
</protein>
<evidence type="ECO:0000313" key="2">
    <source>
        <dbReference type="Proteomes" id="UP001239111"/>
    </source>
</evidence>
<comment type="caution">
    <text evidence="1">The sequence shown here is derived from an EMBL/GenBank/DDBJ whole genome shotgun (WGS) entry which is preliminary data.</text>
</comment>
<sequence>MRGQAALLLLALLALAQSSVLLAHITPDYPSTTTSLPTTTTTEVPRTPSTTTVTSRSVNKRTTTEVPRSTTTFTPRLVNKRLDEVQVPVLPKSLRRGASSISSDDSEISSILSIDAKKILEQNIRSDDDDTNNEKIQEEVAKLIKKASKPPSRRASAPLRVRLSNSSSVAAAHGSYNSSGCPDYCRCIGQYAATTTARCTKLLEDQGFGSGIAHLKIENAGDIRLGPHALRKLGLRQLESISIVNTKIVELDRSAFDGLRELFVVNLTHNGLTAIHPDTFQNNSQLSLLTIADNPIKISPSRREYLLDAPSVTELDFSSNRVTRLPKRAFAKMPNLAYISLKNNGQKNIERDLFAPLDSLVELDLSHNNLADLPADLFKGKGLQTLKISGNNLTSLKSIRAAKLTTLDVSMNRLKLIGKDDLDGVPYLDQLYLSANSLKRIHSHAFSDLDQLTYLDLSNNKLGSLTEHHFRANSRLQVLLLSDNPDLETLPVFRTNAQEFERFSIYRFECENCGLTFIESGTFDAMPAMTRLNLARNKLTGMPKDLMRSLSSLRELDLSMNRLDRLEDDMFEGATSLTKLSLAMNSFVSGLRVTPFLKTPNLLRLDVSFCGMQRIWSEARLPIKSLRFLSLHKNRLTRVTVEELRAMPNLSALDLTGNPLRCDEDLSKAVQWLTDNNVTPSESTRAMGSMRHDYDDEVSANESLGASSSSSSSSSALSSSSSSSSSSVSDTLNQWTNLAKKLCDSWEGGLMLQPRPVPKKTAKKPVSPVASLPRESTDEETQFEGLPGPYIKFDFGDEDSLNSAKLDFGQGHGATGDEIESAWNSQDAEYDEIANMATVRYREWYSEALWPLVTVILITVAILLMLAHLAVCMARRRGRGPVIRTPVILRPGFIDSKNCGLVYKPLHEEMPTPHMPKRGSFYSSSTFHYDKIVPESV</sequence>